<dbReference type="SUPFAM" id="SSF53335">
    <property type="entry name" value="S-adenosyl-L-methionine-dependent methyltransferases"/>
    <property type="match status" value="1"/>
</dbReference>
<reference evidence="2" key="1">
    <citation type="journal article" date="2019" name="Int. J. Syst. Evol. Microbiol.">
        <title>The Global Catalogue of Microorganisms (GCM) 10K type strain sequencing project: providing services to taxonomists for standard genome sequencing and annotation.</title>
        <authorList>
            <consortium name="The Broad Institute Genomics Platform"/>
            <consortium name="The Broad Institute Genome Sequencing Center for Infectious Disease"/>
            <person name="Wu L."/>
            <person name="Ma J."/>
        </authorList>
    </citation>
    <scope>NUCLEOTIDE SEQUENCE [LARGE SCALE GENOMIC DNA]</scope>
    <source>
        <strain evidence="2">JCM 14283</strain>
    </source>
</reference>
<evidence type="ECO:0000313" key="2">
    <source>
        <dbReference type="Proteomes" id="UP001501285"/>
    </source>
</evidence>
<organism evidence="1 2">
    <name type="scientific">Terrabacter terrae</name>
    <dbReference type="NCBI Taxonomy" id="318434"/>
    <lineage>
        <taxon>Bacteria</taxon>
        <taxon>Bacillati</taxon>
        <taxon>Actinomycetota</taxon>
        <taxon>Actinomycetes</taxon>
        <taxon>Micrococcales</taxon>
        <taxon>Intrasporangiaceae</taxon>
        <taxon>Terrabacter</taxon>
    </lineage>
</organism>
<proteinExistence type="predicted"/>
<dbReference type="InterPro" id="IPR030807">
    <property type="entry name" value="Methyltran_NanM"/>
</dbReference>
<evidence type="ECO:0008006" key="3">
    <source>
        <dbReference type="Google" id="ProtNLM"/>
    </source>
</evidence>
<evidence type="ECO:0000313" key="1">
    <source>
        <dbReference type="EMBL" id="GAA2032121.1"/>
    </source>
</evidence>
<dbReference type="EMBL" id="BAAANB010000021">
    <property type="protein sequence ID" value="GAA2032121.1"/>
    <property type="molecule type" value="Genomic_DNA"/>
</dbReference>
<dbReference type="InterPro" id="IPR029063">
    <property type="entry name" value="SAM-dependent_MTases_sf"/>
</dbReference>
<accession>A0ABP5FTU9</accession>
<protein>
    <recommendedName>
        <fullName evidence="3">Sugar O-methyltransferase</fullName>
    </recommendedName>
</protein>
<comment type="caution">
    <text evidence="1">The sequence shown here is derived from an EMBL/GenBank/DDBJ whole genome shotgun (WGS) entry which is preliminary data.</text>
</comment>
<gene>
    <name evidence="1" type="ORF">GCM10009740_22660</name>
</gene>
<dbReference type="NCBIfam" id="TIGR04371">
    <property type="entry name" value="methyltran_NanM"/>
    <property type="match status" value="1"/>
</dbReference>
<sequence length="349" mass="39078">MHSMTETAVLDWSALTQRSLDELAAADALYRPTSFWGPGLEALLADLRGRGLETFKSWPTASWWFYPRYGVGYTNAVMDKVVALTQPLLTEKTAPQWTRSALTATPEARRDFDALRLAWDQRSWPCDLEGLGESTVGKPWQYYRLTGAAHGWTRPYLNYALCMAALSRHVEAPPRRFLEIGGGFGSLGEFLLTRDPEAVYVNVDIPPLLTVASWYLRELFGDRVAVYDSSVASSGRLELAGSAVMPNYRLPDVTAEFDVFVNSYSFQEMEPDVVENYVDLVVARGIAWAVSLNSRLGKQLHSEEEPGVIDPVTSGRIIEMFQRRGFELVATYDSPLVHSAAQLAVLRRR</sequence>
<name>A0ABP5FTU9_9MICO</name>
<dbReference type="Gene3D" id="3.40.50.150">
    <property type="entry name" value="Vaccinia Virus protein VP39"/>
    <property type="match status" value="1"/>
</dbReference>
<keyword evidence="2" id="KW-1185">Reference proteome</keyword>
<dbReference type="Proteomes" id="UP001501285">
    <property type="component" value="Unassembled WGS sequence"/>
</dbReference>